<gene>
    <name evidence="2" type="ORF">POM99_13670</name>
</gene>
<feature type="compositionally biased region" description="Pro residues" evidence="1">
    <location>
        <begin position="71"/>
        <end position="81"/>
    </location>
</feature>
<dbReference type="Proteomes" id="UP001222770">
    <property type="component" value="Unassembled WGS sequence"/>
</dbReference>
<evidence type="ECO:0000313" key="3">
    <source>
        <dbReference type="Proteomes" id="UP001222770"/>
    </source>
</evidence>
<dbReference type="RefSeq" id="WP_277278751.1">
    <property type="nucleotide sequence ID" value="NZ_JAROCY010000012.1"/>
</dbReference>
<proteinExistence type="predicted"/>
<evidence type="ECO:0000313" key="2">
    <source>
        <dbReference type="EMBL" id="MDF8334256.1"/>
    </source>
</evidence>
<name>A0ABT6CK30_9SPHN</name>
<sequence length="173" mass="17915">MTAQGIIRARLAHGFANGIGGQVRAPASSWQTILADLCLILFMVTASALANAPDAPLEPDAPEPSRAVAKAPPPPPPPPIQPSIRAEPVGVWTDGPGAPPLAQWLQTQAADPRLRVTIAVRYARDSREIALGHAARLSEAAGPRAATARMVVEPGRADGASVSVGYDSEDAIN</sequence>
<keyword evidence="3" id="KW-1185">Reference proteome</keyword>
<feature type="region of interest" description="Disordered" evidence="1">
    <location>
        <begin position="55"/>
        <end position="92"/>
    </location>
</feature>
<organism evidence="2 3">
    <name type="scientific">Novosphingobium cyanobacteriorum</name>
    <dbReference type="NCBI Taxonomy" id="3024215"/>
    <lineage>
        <taxon>Bacteria</taxon>
        <taxon>Pseudomonadati</taxon>
        <taxon>Pseudomonadota</taxon>
        <taxon>Alphaproteobacteria</taxon>
        <taxon>Sphingomonadales</taxon>
        <taxon>Sphingomonadaceae</taxon>
        <taxon>Novosphingobium</taxon>
    </lineage>
</organism>
<evidence type="ECO:0000256" key="1">
    <source>
        <dbReference type="SAM" id="MobiDB-lite"/>
    </source>
</evidence>
<comment type="caution">
    <text evidence="2">The sequence shown here is derived from an EMBL/GenBank/DDBJ whole genome shotgun (WGS) entry which is preliminary data.</text>
</comment>
<protein>
    <recommendedName>
        <fullName evidence="4">Biopolymer transporter ExbD</fullName>
    </recommendedName>
</protein>
<reference evidence="2 3" key="1">
    <citation type="submission" date="2023-03" db="EMBL/GenBank/DDBJ databases">
        <title>Novosphingobium cyanobacteriorum sp. nov., isolated from a eutrophic reservoir during the Microcystis bloom period.</title>
        <authorList>
            <person name="Kang M."/>
            <person name="Le V."/>
            <person name="Ko S.-R."/>
            <person name="Lee S.-A."/>
            <person name="Ahn C.-Y."/>
        </authorList>
    </citation>
    <scope>NUCLEOTIDE SEQUENCE [LARGE SCALE GENOMIC DNA]</scope>
    <source>
        <strain evidence="2 3">HBC54</strain>
    </source>
</reference>
<accession>A0ABT6CK30</accession>
<dbReference type="EMBL" id="JAROCY010000012">
    <property type="protein sequence ID" value="MDF8334256.1"/>
    <property type="molecule type" value="Genomic_DNA"/>
</dbReference>
<evidence type="ECO:0008006" key="4">
    <source>
        <dbReference type="Google" id="ProtNLM"/>
    </source>
</evidence>